<sequence length="366" mass="34932">MLSRLLHPLAAAAGGAPGGAGGAVSTSTTSTAAAAATAATAAASGGVYRGTLTVMSLEHVPMEAAALVVEAAVSPPRASDPLVEKRRPRTRGTTPAGSAAPSIGSSDTDREALVGSGAGAPAPLGASPSPAPSAAAVAAAAAARRRRARTKALSGIAAGGSGGYSAFLPAAGLGVTGVSASDPGLSPSHSSVDAQSLAYLSTTSSSCGSGGVAVAVDGADTLSAALGLGRGEAGIFDADSARSGSGRCDRAGIDGHLPRAVAASRVDAAETVAAVVATGVAKAAARHSAGGVGEWEWLAAMQERVSDAFEEERMVMSRSPYGRGGGGGGGGGDDSGRQTGGDTGGRGAAVPLRGDRWPLVVADGGS</sequence>
<evidence type="ECO:0000313" key="2">
    <source>
        <dbReference type="Proteomes" id="UP000798662"/>
    </source>
</evidence>
<dbReference type="EMBL" id="CM020618">
    <property type="protein sequence ID" value="KAK1861964.1"/>
    <property type="molecule type" value="Genomic_DNA"/>
</dbReference>
<accession>A0ACC3BVB3</accession>
<comment type="caution">
    <text evidence="1">The sequence shown here is derived from an EMBL/GenBank/DDBJ whole genome shotgun (WGS) entry which is preliminary data.</text>
</comment>
<protein>
    <submittedName>
        <fullName evidence="1">Uncharacterized protein</fullName>
    </submittedName>
</protein>
<evidence type="ECO:0000313" key="1">
    <source>
        <dbReference type="EMBL" id="KAK1861964.1"/>
    </source>
</evidence>
<organism evidence="1 2">
    <name type="scientific">Pyropia yezoensis</name>
    <name type="common">Susabi-nori</name>
    <name type="synonym">Porphyra yezoensis</name>
    <dbReference type="NCBI Taxonomy" id="2788"/>
    <lineage>
        <taxon>Eukaryota</taxon>
        <taxon>Rhodophyta</taxon>
        <taxon>Bangiophyceae</taxon>
        <taxon>Bangiales</taxon>
        <taxon>Bangiaceae</taxon>
        <taxon>Pyropia</taxon>
    </lineage>
</organism>
<dbReference type="Proteomes" id="UP000798662">
    <property type="component" value="Chromosome 1"/>
</dbReference>
<gene>
    <name evidence="1" type="ORF">I4F81_004540</name>
</gene>
<proteinExistence type="predicted"/>
<reference evidence="1" key="1">
    <citation type="submission" date="2019-11" db="EMBL/GenBank/DDBJ databases">
        <title>Nori genome reveals adaptations in red seaweeds to the harsh intertidal environment.</title>
        <authorList>
            <person name="Wang D."/>
            <person name="Mao Y."/>
        </authorList>
    </citation>
    <scope>NUCLEOTIDE SEQUENCE</scope>
    <source>
        <tissue evidence="1">Gametophyte</tissue>
    </source>
</reference>
<keyword evidence="2" id="KW-1185">Reference proteome</keyword>
<name>A0ACC3BVB3_PYRYE</name>